<evidence type="ECO:0000256" key="4">
    <source>
        <dbReference type="ARBA" id="ARBA00023010"/>
    </source>
</evidence>
<keyword evidence="9" id="KW-1185">Reference proteome</keyword>
<dbReference type="GO" id="GO:0000973">
    <property type="term" value="P:post-transcriptional tethering of RNA polymerase II gene DNA at nuclear periphery"/>
    <property type="evidence" value="ECO:0007669"/>
    <property type="project" value="TreeGrafter"/>
</dbReference>
<dbReference type="AlphaFoldDB" id="A0A1E3Q2G3"/>
<protein>
    <recommendedName>
        <fullName evidence="7">Nuclear pore complex protein</fullName>
    </recommendedName>
</protein>
<dbReference type="Gene3D" id="1.20.190.50">
    <property type="match status" value="1"/>
</dbReference>
<evidence type="ECO:0000313" key="8">
    <source>
        <dbReference type="EMBL" id="ODQ71889.1"/>
    </source>
</evidence>
<proteinExistence type="inferred from homology"/>
<comment type="function">
    <text evidence="7">Functions as a component of the nuclear pore complex (NPC).</text>
</comment>
<dbReference type="PANTHER" id="PTHR13003:SF2">
    <property type="entry name" value="NUCLEAR PORE COMPLEX PROTEIN NUP107"/>
    <property type="match status" value="1"/>
</dbReference>
<name>A0A1E3Q2G3_LIPST</name>
<dbReference type="Gene3D" id="1.10.3450.20">
    <property type="match status" value="1"/>
</dbReference>
<dbReference type="OrthoDB" id="3098at2759"/>
<comment type="subunit">
    <text evidence="7">Part of the nuclear pore complex (NPC).</text>
</comment>
<accession>A0A1E3Q2G3</accession>
<evidence type="ECO:0000256" key="6">
    <source>
        <dbReference type="ARBA" id="ARBA00023242"/>
    </source>
</evidence>
<comment type="subcellular location">
    <subcellularLocation>
        <location evidence="7">Nucleus</location>
        <location evidence="7">Nuclear pore complex</location>
    </subcellularLocation>
    <subcellularLocation>
        <location evidence="7">Nucleus membrane</location>
    </subcellularLocation>
</comment>
<dbReference type="Pfam" id="PF04121">
    <property type="entry name" value="Nup84_Nup100"/>
    <property type="match status" value="1"/>
</dbReference>
<keyword evidence="2" id="KW-0509">mRNA transport</keyword>
<evidence type="ECO:0000256" key="1">
    <source>
        <dbReference type="ARBA" id="ARBA00022448"/>
    </source>
</evidence>
<evidence type="ECO:0000256" key="5">
    <source>
        <dbReference type="ARBA" id="ARBA00023132"/>
    </source>
</evidence>
<keyword evidence="7" id="KW-0472">Membrane</keyword>
<reference evidence="8 9" key="1">
    <citation type="journal article" date="2016" name="Proc. Natl. Acad. Sci. U.S.A.">
        <title>Comparative genomics of biotechnologically important yeasts.</title>
        <authorList>
            <person name="Riley R."/>
            <person name="Haridas S."/>
            <person name="Wolfe K.H."/>
            <person name="Lopes M.R."/>
            <person name="Hittinger C.T."/>
            <person name="Goeker M."/>
            <person name="Salamov A.A."/>
            <person name="Wisecaver J.H."/>
            <person name="Long T.M."/>
            <person name="Calvey C.H."/>
            <person name="Aerts A.L."/>
            <person name="Barry K.W."/>
            <person name="Choi C."/>
            <person name="Clum A."/>
            <person name="Coughlan A.Y."/>
            <person name="Deshpande S."/>
            <person name="Douglass A.P."/>
            <person name="Hanson S.J."/>
            <person name="Klenk H.-P."/>
            <person name="LaButti K.M."/>
            <person name="Lapidus A."/>
            <person name="Lindquist E.A."/>
            <person name="Lipzen A.M."/>
            <person name="Meier-Kolthoff J.P."/>
            <person name="Ohm R.A."/>
            <person name="Otillar R.P."/>
            <person name="Pangilinan J.L."/>
            <person name="Peng Y."/>
            <person name="Rokas A."/>
            <person name="Rosa C.A."/>
            <person name="Scheuner C."/>
            <person name="Sibirny A.A."/>
            <person name="Slot J.C."/>
            <person name="Stielow J.B."/>
            <person name="Sun H."/>
            <person name="Kurtzman C.P."/>
            <person name="Blackwell M."/>
            <person name="Grigoriev I.V."/>
            <person name="Jeffries T.W."/>
        </authorList>
    </citation>
    <scope>NUCLEOTIDE SEQUENCE [LARGE SCALE GENOMIC DNA]</scope>
    <source>
        <strain evidence="8 9">NRRL Y-11557</strain>
    </source>
</reference>
<evidence type="ECO:0000256" key="7">
    <source>
        <dbReference type="RuleBase" id="RU365072"/>
    </source>
</evidence>
<dbReference type="Proteomes" id="UP000094385">
    <property type="component" value="Unassembled WGS sequence"/>
</dbReference>
<dbReference type="EMBL" id="KV454296">
    <property type="protein sequence ID" value="ODQ71889.1"/>
    <property type="molecule type" value="Genomic_DNA"/>
</dbReference>
<organism evidence="8 9">
    <name type="scientific">Lipomyces starkeyi NRRL Y-11557</name>
    <dbReference type="NCBI Taxonomy" id="675824"/>
    <lineage>
        <taxon>Eukaryota</taxon>
        <taxon>Fungi</taxon>
        <taxon>Dikarya</taxon>
        <taxon>Ascomycota</taxon>
        <taxon>Saccharomycotina</taxon>
        <taxon>Lipomycetes</taxon>
        <taxon>Lipomycetales</taxon>
        <taxon>Lipomycetaceae</taxon>
        <taxon>Lipomyces</taxon>
    </lineage>
</organism>
<evidence type="ECO:0000313" key="9">
    <source>
        <dbReference type="Proteomes" id="UP000094385"/>
    </source>
</evidence>
<sequence length="616" mass="69165">MTRAQVKQKKMSGFGVSTATTAIVRTLDPDAPLRENASIHSEDAEFDRALFRHVFGLLQSGDYEAAQQVCETTGNYTITAAMNGMVEYRDPVLDGVVLNPEETIARGTKRKALWRRMCLRLARAPQADKYERAIYGLLCGDLDSVLFVSESWEAHLLAYVQHLAASEIETYLGSNDRINLASQELLAFPQSQASTISDILNVLSRSPSPIVRAQSEHPLRHIQGGIITNVVAKIMQDARQKLESVRDEIEDSNILMDDSYLLRFLAHLALFLKSIGVDAGGNEDAVAVLKFYVEDLAICDKGHLAPLYVAQLPEEAAIEAYSFLLADISDPKKRAEQFALADKFDLDILNTLRRTIQRVFDEHEDEYPAIESHTELDLTNESPADQQLSNSLLWFVDARMWDDVVDSANALYLRFLLSGKVKSAENLHAQLANSQLYDVLNDFEEQVDYSMAEIEDAHFPGTKSRAEFRQYEGLILGVGLIRMWDAVYTEKVLDGDRAWRLKAKDVIDRVKPALVDLICGWMTGGFEADKVDAIHRLRVLYIPYLLLELHRVLQQGQAVHKSYPKDALEMVNLVASEELGIYKLLLEGERLDEYLVDIASVSLVVGADSQNGIWRV</sequence>
<dbReference type="PANTHER" id="PTHR13003">
    <property type="entry name" value="NUP107-RELATED"/>
    <property type="match status" value="1"/>
</dbReference>
<keyword evidence="5 7" id="KW-0906">Nuclear pore complex</keyword>
<keyword evidence="6 7" id="KW-0539">Nucleus</keyword>
<dbReference type="GO" id="GO:0006606">
    <property type="term" value="P:protein import into nucleus"/>
    <property type="evidence" value="ECO:0007669"/>
    <property type="project" value="TreeGrafter"/>
</dbReference>
<dbReference type="GO" id="GO:0031965">
    <property type="term" value="C:nuclear membrane"/>
    <property type="evidence" value="ECO:0007669"/>
    <property type="project" value="UniProtKB-SubCell"/>
</dbReference>
<evidence type="ECO:0000256" key="2">
    <source>
        <dbReference type="ARBA" id="ARBA00022816"/>
    </source>
</evidence>
<evidence type="ECO:0000256" key="3">
    <source>
        <dbReference type="ARBA" id="ARBA00022927"/>
    </source>
</evidence>
<gene>
    <name evidence="8" type="ORF">LIPSTDRAFT_311133</name>
</gene>
<keyword evidence="1 7" id="KW-0813">Transport</keyword>
<dbReference type="GO" id="GO:0006406">
    <property type="term" value="P:mRNA export from nucleus"/>
    <property type="evidence" value="ECO:0007669"/>
    <property type="project" value="TreeGrafter"/>
</dbReference>
<dbReference type="GO" id="GO:0017056">
    <property type="term" value="F:structural constituent of nuclear pore"/>
    <property type="evidence" value="ECO:0007669"/>
    <property type="project" value="UniProtKB-UniRule"/>
</dbReference>
<dbReference type="InterPro" id="IPR007252">
    <property type="entry name" value="Nup84/Nup107"/>
</dbReference>
<dbReference type="STRING" id="675824.A0A1E3Q2G3"/>
<keyword evidence="3" id="KW-0653">Protein transport</keyword>
<keyword evidence="4 7" id="KW-0811">Translocation</keyword>
<dbReference type="GO" id="GO:0031080">
    <property type="term" value="C:nuclear pore outer ring"/>
    <property type="evidence" value="ECO:0007669"/>
    <property type="project" value="TreeGrafter"/>
</dbReference>
<comment type="similarity">
    <text evidence="7">Belongs to the nucleoporin Nup84/Nup107 family.</text>
</comment>